<dbReference type="OrthoDB" id="9808022at2"/>
<keyword evidence="12 15" id="KW-0627">Porphyrin biosynthesis</keyword>
<dbReference type="GO" id="GO:0051989">
    <property type="term" value="F:coproporphyrinogen dehydrogenase activity"/>
    <property type="evidence" value="ECO:0007669"/>
    <property type="project" value="UniProtKB-EC"/>
</dbReference>
<dbReference type="CDD" id="cd01335">
    <property type="entry name" value="Radical_SAM"/>
    <property type="match status" value="1"/>
</dbReference>
<evidence type="ECO:0000313" key="20">
    <source>
        <dbReference type="Proteomes" id="UP000297453"/>
    </source>
</evidence>
<evidence type="ECO:0000313" key="19">
    <source>
        <dbReference type="EMBL" id="TGK03855.1"/>
    </source>
</evidence>
<sequence length="449" mass="51837">MNSKTDLIRKYDVPAPRYTSYPTVPYWEDNPTREEWIDAIRRRLIPEDSSVALYLHIPFCETLCSFCGCNTSITKNHSVEDPYVETLLQEFKKYREDVPELTKRELRELHLGGGSPTYLSESNLENLLKPILDSWNIAPSPEFSLEVDPRRTRLSQLEVLAKYGFRRISLGVQDFDPEVQRLVNRIQPYELTAGITEGARKLGYTSVNFDLIYGLPKQTKESVRETIEKTLALRPDRIAFYSYAHVPWIKAAQRLFTEDDLPKGEDKRELYEIGREMFLSAGYKEIGMDHFALETDSLYTASLDGHLHRNFMGYTTKSTDLLLGMGVSAISDSWDCFYQNEKILKKFQRRISESGHALLRGHKLNAEDLAQRELILKLSTLGRVEVPDRIFEEVRLYLASMEDDNLIEWQGNTLLLTDLGKPFLRNACTGLDLRLRRKSPETKVFSQSI</sequence>
<evidence type="ECO:0000256" key="3">
    <source>
        <dbReference type="ARBA" id="ARBA00005493"/>
    </source>
</evidence>
<comment type="subunit">
    <text evidence="4">Monomer.</text>
</comment>
<evidence type="ECO:0000256" key="16">
    <source>
        <dbReference type="PIRSR" id="PIRSR000167-1"/>
    </source>
</evidence>
<dbReference type="InterPro" id="IPR023404">
    <property type="entry name" value="rSAM_horseshoe"/>
</dbReference>
<evidence type="ECO:0000256" key="12">
    <source>
        <dbReference type="ARBA" id="ARBA00023244"/>
    </source>
</evidence>
<dbReference type="UniPathway" id="UPA00251">
    <property type="reaction ID" value="UER00323"/>
</dbReference>
<evidence type="ECO:0000256" key="1">
    <source>
        <dbReference type="ARBA" id="ARBA00004496"/>
    </source>
</evidence>
<dbReference type="InterPro" id="IPR034505">
    <property type="entry name" value="Coproporphyrinogen-III_oxidase"/>
</dbReference>
<feature type="binding site" evidence="16">
    <location>
        <begin position="66"/>
        <end position="68"/>
    </location>
    <ligand>
        <name>S-adenosyl-L-methionine</name>
        <dbReference type="ChEBI" id="CHEBI:59789"/>
        <label>2</label>
    </ligand>
</feature>
<keyword evidence="8 15" id="KW-0479">Metal-binding</keyword>
<dbReference type="GO" id="GO:0051539">
    <property type="term" value="F:4 iron, 4 sulfur cluster binding"/>
    <property type="evidence" value="ECO:0007669"/>
    <property type="project" value="UniProtKB-KW"/>
</dbReference>
<feature type="domain" description="Radical SAM core" evidence="18">
    <location>
        <begin position="45"/>
        <end position="280"/>
    </location>
</feature>
<keyword evidence="10 15" id="KW-0408">Iron</keyword>
<dbReference type="SMART" id="SM00729">
    <property type="entry name" value="Elp3"/>
    <property type="match status" value="1"/>
</dbReference>
<dbReference type="GO" id="GO:0006782">
    <property type="term" value="P:protoporphyrinogen IX biosynthetic process"/>
    <property type="evidence" value="ECO:0007669"/>
    <property type="project" value="UniProtKB-UniPathway"/>
</dbReference>
<dbReference type="Proteomes" id="UP000297453">
    <property type="component" value="Unassembled WGS sequence"/>
</dbReference>
<keyword evidence="7 15" id="KW-0949">S-adenosyl-L-methionine</keyword>
<evidence type="ECO:0000259" key="18">
    <source>
        <dbReference type="PROSITE" id="PS51918"/>
    </source>
</evidence>
<dbReference type="PANTHER" id="PTHR13932">
    <property type="entry name" value="COPROPORPHYRINIGEN III OXIDASE"/>
    <property type="match status" value="1"/>
</dbReference>
<proteinExistence type="inferred from homology"/>
<comment type="subcellular location">
    <subcellularLocation>
        <location evidence="1 15">Cytoplasm</location>
    </subcellularLocation>
</comment>
<evidence type="ECO:0000256" key="7">
    <source>
        <dbReference type="ARBA" id="ARBA00022691"/>
    </source>
</evidence>
<feature type="binding site" evidence="16">
    <location>
        <position position="113"/>
    </location>
    <ligand>
        <name>S-adenosyl-L-methionine</name>
        <dbReference type="ChEBI" id="CHEBI:59789"/>
        <label>1</label>
    </ligand>
</feature>
<dbReference type="SFLD" id="SFLDG01065">
    <property type="entry name" value="anaerobic_coproporphyrinogen-I"/>
    <property type="match status" value="1"/>
</dbReference>
<dbReference type="RefSeq" id="WP_135587494.1">
    <property type="nucleotide sequence ID" value="NZ_RQEP01000012.1"/>
</dbReference>
<feature type="binding site" evidence="17">
    <location>
        <position position="67"/>
    </location>
    <ligand>
        <name>[4Fe-4S] cluster</name>
        <dbReference type="ChEBI" id="CHEBI:49883"/>
        <note>4Fe-4S-S-AdoMet</note>
    </ligand>
</feature>
<dbReference type="InterPro" id="IPR007197">
    <property type="entry name" value="rSAM"/>
</dbReference>
<keyword evidence="20" id="KW-1185">Reference proteome</keyword>
<feature type="binding site" evidence="16">
    <location>
        <position position="244"/>
    </location>
    <ligand>
        <name>S-adenosyl-L-methionine</name>
        <dbReference type="ChEBI" id="CHEBI:59789"/>
        <label>2</label>
    </ligand>
</feature>
<evidence type="ECO:0000256" key="13">
    <source>
        <dbReference type="ARBA" id="ARBA00024295"/>
    </source>
</evidence>
<dbReference type="SFLD" id="SFLDG01082">
    <property type="entry name" value="B12-binding_domain_containing"/>
    <property type="match status" value="1"/>
</dbReference>
<feature type="binding site" evidence="16">
    <location>
        <position position="185"/>
    </location>
    <ligand>
        <name>S-adenosyl-L-methionine</name>
        <dbReference type="ChEBI" id="CHEBI:59789"/>
        <label>2</label>
    </ligand>
</feature>
<evidence type="ECO:0000256" key="4">
    <source>
        <dbReference type="ARBA" id="ARBA00011245"/>
    </source>
</evidence>
<dbReference type="PROSITE" id="PS51918">
    <property type="entry name" value="RADICAL_SAM"/>
    <property type="match status" value="1"/>
</dbReference>
<evidence type="ECO:0000256" key="15">
    <source>
        <dbReference type="PIRNR" id="PIRNR000167"/>
    </source>
</evidence>
<feature type="binding site" evidence="16">
    <location>
        <position position="54"/>
    </location>
    <ligand>
        <name>S-adenosyl-L-methionine</name>
        <dbReference type="ChEBI" id="CHEBI:59789"/>
        <label>1</label>
    </ligand>
</feature>
<dbReference type="PANTHER" id="PTHR13932:SF6">
    <property type="entry name" value="OXYGEN-INDEPENDENT COPROPORPHYRINOGEN III OXIDASE"/>
    <property type="match status" value="1"/>
</dbReference>
<reference evidence="19" key="1">
    <citation type="journal article" date="2019" name="PLoS Negl. Trop. Dis.">
        <title>Revisiting the worldwide diversity of Leptospira species in the environment.</title>
        <authorList>
            <person name="Vincent A.T."/>
            <person name="Schiettekatte O."/>
            <person name="Bourhy P."/>
            <person name="Veyrier F.J."/>
            <person name="Picardeau M."/>
        </authorList>
    </citation>
    <scope>NUCLEOTIDE SEQUENCE [LARGE SCALE GENOMIC DNA]</scope>
    <source>
        <strain evidence="19">SSS9</strain>
    </source>
</reference>
<feature type="binding site" evidence="17">
    <location>
        <position position="64"/>
    </location>
    <ligand>
        <name>[4Fe-4S] cluster</name>
        <dbReference type="ChEBI" id="CHEBI:49883"/>
        <note>4Fe-4S-S-AdoMet</note>
    </ligand>
</feature>
<evidence type="ECO:0000256" key="17">
    <source>
        <dbReference type="PIRSR" id="PIRSR000167-2"/>
    </source>
</evidence>
<keyword evidence="6 15" id="KW-0963">Cytoplasm</keyword>
<evidence type="ECO:0000256" key="5">
    <source>
        <dbReference type="ARBA" id="ARBA00022485"/>
    </source>
</evidence>
<dbReference type="GO" id="GO:0005737">
    <property type="term" value="C:cytoplasm"/>
    <property type="evidence" value="ECO:0007669"/>
    <property type="project" value="UniProtKB-SubCell"/>
</dbReference>
<feature type="binding site" evidence="16">
    <location>
        <position position="173"/>
    </location>
    <ligand>
        <name>S-adenosyl-L-methionine</name>
        <dbReference type="ChEBI" id="CHEBI:59789"/>
        <label>2</label>
    </ligand>
</feature>
<evidence type="ECO:0000256" key="9">
    <source>
        <dbReference type="ARBA" id="ARBA00023002"/>
    </source>
</evidence>
<name>A0A4R9FYY6_9LEPT</name>
<keyword evidence="9 15" id="KW-0560">Oxidoreductase</keyword>
<dbReference type="SFLD" id="SFLDS00029">
    <property type="entry name" value="Radical_SAM"/>
    <property type="match status" value="1"/>
</dbReference>
<dbReference type="GO" id="GO:0046872">
    <property type="term" value="F:metal ion binding"/>
    <property type="evidence" value="ECO:0007669"/>
    <property type="project" value="UniProtKB-KW"/>
</dbReference>
<feature type="binding site" evidence="16">
    <location>
        <position position="146"/>
    </location>
    <ligand>
        <name>S-adenosyl-L-methionine</name>
        <dbReference type="ChEBI" id="CHEBI:59789"/>
        <label>1</label>
    </ligand>
</feature>
<evidence type="ECO:0000256" key="2">
    <source>
        <dbReference type="ARBA" id="ARBA00004785"/>
    </source>
</evidence>
<comment type="caution">
    <text evidence="19">The sequence shown here is derived from an EMBL/GenBank/DDBJ whole genome shotgun (WGS) entry which is preliminary data.</text>
</comment>
<feature type="binding site" evidence="16">
    <location>
        <position position="210"/>
    </location>
    <ligand>
        <name>S-adenosyl-L-methionine</name>
        <dbReference type="ChEBI" id="CHEBI:59789"/>
        <label>2</label>
    </ligand>
</feature>
<dbReference type="AlphaFoldDB" id="A0A4R9FYY6"/>
<dbReference type="PIRSF" id="PIRSF000167">
    <property type="entry name" value="HemN"/>
    <property type="match status" value="1"/>
</dbReference>
<evidence type="ECO:0000256" key="11">
    <source>
        <dbReference type="ARBA" id="ARBA00023014"/>
    </source>
</evidence>
<dbReference type="EC" id="1.3.98.3" evidence="15"/>
<feature type="binding site" evidence="16">
    <location>
        <position position="330"/>
    </location>
    <ligand>
        <name>S-adenosyl-L-methionine</name>
        <dbReference type="ChEBI" id="CHEBI:59789"/>
        <label>1</label>
    </ligand>
</feature>
<evidence type="ECO:0000256" key="6">
    <source>
        <dbReference type="ARBA" id="ARBA00022490"/>
    </source>
</evidence>
<dbReference type="InterPro" id="IPR058240">
    <property type="entry name" value="rSAM_sf"/>
</dbReference>
<feature type="binding site" evidence="17">
    <location>
        <position position="60"/>
    </location>
    <ligand>
        <name>[4Fe-4S] cluster</name>
        <dbReference type="ChEBI" id="CHEBI:49883"/>
        <note>4Fe-4S-S-AdoMet</note>
    </ligand>
</feature>
<dbReference type="SUPFAM" id="SSF102114">
    <property type="entry name" value="Radical SAM enzymes"/>
    <property type="match status" value="1"/>
</dbReference>
<dbReference type="GO" id="GO:0004109">
    <property type="term" value="F:coproporphyrinogen oxidase activity"/>
    <property type="evidence" value="ECO:0007669"/>
    <property type="project" value="InterPro"/>
</dbReference>
<accession>A0A4R9FYY6</accession>
<dbReference type="InterPro" id="IPR004558">
    <property type="entry name" value="Coprogen_oxidase_HemN"/>
</dbReference>
<dbReference type="Gene3D" id="3.80.30.20">
    <property type="entry name" value="tm_1862 like domain"/>
    <property type="match status" value="1"/>
</dbReference>
<comment type="pathway">
    <text evidence="2 15">Porphyrin-containing compound metabolism; protoporphyrin-IX biosynthesis; protoporphyrinogen-IX from coproporphyrinogen-III (AdoMet route): step 1/1.</text>
</comment>
<keyword evidence="11 15" id="KW-0411">Iron-sulfur</keyword>
<organism evidence="19 20">
    <name type="scientific">Leptospira semungkisensis</name>
    <dbReference type="NCBI Taxonomy" id="2484985"/>
    <lineage>
        <taxon>Bacteria</taxon>
        <taxon>Pseudomonadati</taxon>
        <taxon>Spirochaetota</taxon>
        <taxon>Spirochaetia</taxon>
        <taxon>Leptospirales</taxon>
        <taxon>Leptospiraceae</taxon>
        <taxon>Leptospira</taxon>
    </lineage>
</organism>
<dbReference type="Pfam" id="PF04055">
    <property type="entry name" value="Radical_SAM"/>
    <property type="match status" value="1"/>
</dbReference>
<comment type="function">
    <text evidence="13">Involved in the heme biosynthesis. Catalyzes the anaerobic oxidative decarboxylation of propionate groups of rings A and B of coproporphyrinogen III to yield the vinyl groups in protoporphyrinogen IX.</text>
</comment>
<comment type="cofactor">
    <cofactor evidence="15 17">
        <name>[4Fe-4S] cluster</name>
        <dbReference type="ChEBI" id="CHEBI:49883"/>
    </cofactor>
    <text evidence="15 17">Binds 1 [4Fe-4S] cluster. The cluster is coordinated with 3 cysteines and an exchangeable S-adenosyl-L-methionine.</text>
</comment>
<evidence type="ECO:0000256" key="8">
    <source>
        <dbReference type="ARBA" id="ARBA00022723"/>
    </source>
</evidence>
<dbReference type="NCBIfam" id="TIGR00538">
    <property type="entry name" value="hemN"/>
    <property type="match status" value="1"/>
</dbReference>
<dbReference type="Gene3D" id="1.10.10.920">
    <property type="match status" value="1"/>
</dbReference>
<comment type="similarity">
    <text evidence="3 15">Belongs to the anaerobic coproporphyrinogen-III oxidase family.</text>
</comment>
<protein>
    <recommendedName>
        <fullName evidence="15">Coproporphyrinogen-III oxidase</fullName>
        <ecNumber evidence="15">1.3.98.3</ecNumber>
    </recommendedName>
</protein>
<comment type="catalytic activity">
    <reaction evidence="14 15">
        <text>coproporphyrinogen III + 2 S-adenosyl-L-methionine = protoporphyrinogen IX + 2 5'-deoxyadenosine + 2 L-methionine + 2 CO2</text>
        <dbReference type="Rhea" id="RHEA:15425"/>
        <dbReference type="ChEBI" id="CHEBI:16526"/>
        <dbReference type="ChEBI" id="CHEBI:17319"/>
        <dbReference type="ChEBI" id="CHEBI:57307"/>
        <dbReference type="ChEBI" id="CHEBI:57309"/>
        <dbReference type="ChEBI" id="CHEBI:57844"/>
        <dbReference type="ChEBI" id="CHEBI:59789"/>
        <dbReference type="EC" id="1.3.98.3"/>
    </reaction>
</comment>
<dbReference type="InterPro" id="IPR006638">
    <property type="entry name" value="Elp3/MiaA/NifB-like_rSAM"/>
</dbReference>
<keyword evidence="5 15" id="KW-0004">4Fe-4S</keyword>
<evidence type="ECO:0000256" key="14">
    <source>
        <dbReference type="ARBA" id="ARBA00048321"/>
    </source>
</evidence>
<gene>
    <name evidence="19" type="primary">hemN</name>
    <name evidence="19" type="ORF">EHO59_10015</name>
</gene>
<evidence type="ECO:0000256" key="10">
    <source>
        <dbReference type="ARBA" id="ARBA00023004"/>
    </source>
</evidence>
<dbReference type="EMBL" id="RQEP01000012">
    <property type="protein sequence ID" value="TGK03855.1"/>
    <property type="molecule type" value="Genomic_DNA"/>
</dbReference>